<name>A0A937K0D9_9BACT</name>
<feature type="transmembrane region" description="Helical" evidence="1">
    <location>
        <begin position="109"/>
        <end position="128"/>
    </location>
</feature>
<feature type="transmembrane region" description="Helical" evidence="1">
    <location>
        <begin position="318"/>
        <end position="340"/>
    </location>
</feature>
<sequence length="463" mass="52815">MTEERFSFTAGAKKTLVILGIVGVVLFVLGTVLSMSGGHGHEAHGEHEETALNAQESASLLASADAQDEGSAHAEEHGEAEAHEAGHGEHHESAYWLKRIYSNLWVNNVYFTGLAIIGLFFVAVQYVAQAGWSVGFLRVSLSLANWIPIAGILMFVSWWLVRYDVFHWTHASLYGPGGDEILQGKAPLWFWPMESGSALPLFYIVRMVLFFALWYMLFVWIKKEIFAEDINGGVDHWRKTRKYSVIFLVIFGFSSSVGAWDWVMSIDPHWFSTLFGWYVFASWWINGLAVIALITVVLKQNGYLSIVNANHLHDIGKFIFGFSIFWTYVWFAQFLLQYYANMPEETVYFLQRLEVGNYTWVFYLNLILNFVLPFLLLMTRDAKRHMSLIKVVCPIIIAGHWFDFYLMITPGVMKLEGGFGFMEIGMLMIFGVAFLFVALTSLAKAPLYPKNHPFLEESLHHHI</sequence>
<feature type="transmembrane region" description="Helical" evidence="1">
    <location>
        <begin position="360"/>
        <end position="379"/>
    </location>
</feature>
<keyword evidence="3" id="KW-1185">Reference proteome</keyword>
<organism evidence="2 3">
    <name type="scientific">Fulvivirga sediminis</name>
    <dbReference type="NCBI Taxonomy" id="2803949"/>
    <lineage>
        <taxon>Bacteria</taxon>
        <taxon>Pseudomonadati</taxon>
        <taxon>Bacteroidota</taxon>
        <taxon>Cytophagia</taxon>
        <taxon>Cytophagales</taxon>
        <taxon>Fulvivirgaceae</taxon>
        <taxon>Fulvivirga</taxon>
    </lineage>
</organism>
<evidence type="ECO:0000256" key="1">
    <source>
        <dbReference type="SAM" id="Phobius"/>
    </source>
</evidence>
<dbReference type="PANTHER" id="PTHR43044:SF1">
    <property type="entry name" value="QUINOL:CYTOCHROME C OXIDOREDUCTASE QUINONE-BINDING SUBUNIT 2"/>
    <property type="match status" value="1"/>
</dbReference>
<accession>A0A937K0D9</accession>
<feature type="transmembrane region" description="Helical" evidence="1">
    <location>
        <begin position="140"/>
        <end position="161"/>
    </location>
</feature>
<feature type="transmembrane region" description="Helical" evidence="1">
    <location>
        <begin position="275"/>
        <end position="298"/>
    </location>
</feature>
<dbReference type="AlphaFoldDB" id="A0A937K0D9"/>
<feature type="transmembrane region" description="Helical" evidence="1">
    <location>
        <begin position="201"/>
        <end position="221"/>
    </location>
</feature>
<feature type="transmembrane region" description="Helical" evidence="1">
    <location>
        <begin position="420"/>
        <end position="443"/>
    </location>
</feature>
<evidence type="ECO:0000313" key="3">
    <source>
        <dbReference type="Proteomes" id="UP000659388"/>
    </source>
</evidence>
<dbReference type="PANTHER" id="PTHR43044">
    <property type="match status" value="1"/>
</dbReference>
<protein>
    <submittedName>
        <fullName evidence="2">Quinol:cytochrome C oxidoreductase</fullName>
    </submittedName>
</protein>
<proteinExistence type="predicted"/>
<dbReference type="Proteomes" id="UP000659388">
    <property type="component" value="Unassembled WGS sequence"/>
</dbReference>
<reference evidence="2" key="1">
    <citation type="submission" date="2021-01" db="EMBL/GenBank/DDBJ databases">
        <title>Fulvivirga kasyanovii gen. nov., sp nov., a novel member of the phylum Bacteroidetes isolated from seawater in a mussel farm.</title>
        <authorList>
            <person name="Zhao L.-H."/>
            <person name="Wang Z.-J."/>
        </authorList>
    </citation>
    <scope>NUCLEOTIDE SEQUENCE</scope>
    <source>
        <strain evidence="2">2943</strain>
    </source>
</reference>
<feature type="transmembrane region" description="Helical" evidence="1">
    <location>
        <begin position="242"/>
        <end position="263"/>
    </location>
</feature>
<dbReference type="EMBL" id="JAESIY010000002">
    <property type="protein sequence ID" value="MBL3655437.1"/>
    <property type="molecule type" value="Genomic_DNA"/>
</dbReference>
<comment type="caution">
    <text evidence="2">The sequence shown here is derived from an EMBL/GenBank/DDBJ whole genome shotgun (WGS) entry which is preliminary data.</text>
</comment>
<dbReference type="RefSeq" id="WP_202243107.1">
    <property type="nucleotide sequence ID" value="NZ_JAESIY010000002.1"/>
</dbReference>
<keyword evidence="1" id="KW-0812">Transmembrane</keyword>
<feature type="transmembrane region" description="Helical" evidence="1">
    <location>
        <begin position="15"/>
        <end position="35"/>
    </location>
</feature>
<evidence type="ECO:0000313" key="2">
    <source>
        <dbReference type="EMBL" id="MBL3655437.1"/>
    </source>
</evidence>
<feature type="transmembrane region" description="Helical" evidence="1">
    <location>
        <begin position="391"/>
        <end position="408"/>
    </location>
</feature>
<gene>
    <name evidence="2" type="ORF">JL102_04795</name>
</gene>
<keyword evidence="1" id="KW-1133">Transmembrane helix</keyword>
<keyword evidence="1" id="KW-0472">Membrane</keyword>